<dbReference type="EMBL" id="JAAKZG010000014">
    <property type="protein sequence ID" value="NGN44191.1"/>
    <property type="molecule type" value="Genomic_DNA"/>
</dbReference>
<accession>A0A7C9VGU2</accession>
<dbReference type="AlphaFoldDB" id="A0A7C9VGU2"/>
<name>A0A7C9VGU2_9HYPH</name>
<organism evidence="1 2">
    <name type="scientific">Mesorhizobium zhangyense</name>
    <dbReference type="NCBI Taxonomy" id="1776730"/>
    <lineage>
        <taxon>Bacteria</taxon>
        <taxon>Pseudomonadati</taxon>
        <taxon>Pseudomonadota</taxon>
        <taxon>Alphaproteobacteria</taxon>
        <taxon>Hyphomicrobiales</taxon>
        <taxon>Phyllobacteriaceae</taxon>
        <taxon>Mesorhizobium</taxon>
    </lineage>
</organism>
<gene>
    <name evidence="1" type="ORF">G6N74_24280</name>
</gene>
<comment type="caution">
    <text evidence="1">The sequence shown here is derived from an EMBL/GenBank/DDBJ whole genome shotgun (WGS) entry which is preliminary data.</text>
</comment>
<evidence type="ECO:0000313" key="1">
    <source>
        <dbReference type="EMBL" id="NGN44191.1"/>
    </source>
</evidence>
<sequence>MKTALGILLFALVAWQLVRMFQRSRETVAERQGLLFSTVKELLENPVVRELQAPDHPVLEGQFRGLPVQLRPVVDTLAVRKLPSLWLQVTIPIATSVGGTFDFMMRPAGPTSFSNFDHLPHIVASPAGWPEDGLLRSDDPHNMPPPGAVAPALPLFANPRMKEFLVSPKGVRIVIQIAEANRAQYGVFRQAEFGDIVINPDLIEAVLNRMVAVVYNLRQPMEVAA</sequence>
<keyword evidence="2" id="KW-1185">Reference proteome</keyword>
<protein>
    <submittedName>
        <fullName evidence="1">Uncharacterized protein</fullName>
    </submittedName>
</protein>
<proteinExistence type="predicted"/>
<dbReference type="Proteomes" id="UP000481252">
    <property type="component" value="Unassembled WGS sequence"/>
</dbReference>
<evidence type="ECO:0000313" key="2">
    <source>
        <dbReference type="Proteomes" id="UP000481252"/>
    </source>
</evidence>
<dbReference type="RefSeq" id="WP_165120591.1">
    <property type="nucleotide sequence ID" value="NZ_JAAKZG010000014.1"/>
</dbReference>
<reference evidence="1 2" key="1">
    <citation type="submission" date="2020-02" db="EMBL/GenBank/DDBJ databases">
        <title>Genome sequence of the type strain CGMCC 1.15528 of Mesorhizobium zhangyense.</title>
        <authorList>
            <person name="Gao J."/>
            <person name="Sun J."/>
        </authorList>
    </citation>
    <scope>NUCLEOTIDE SEQUENCE [LARGE SCALE GENOMIC DNA]</scope>
    <source>
        <strain evidence="1 2">CGMCC 1.15528</strain>
    </source>
</reference>